<dbReference type="RefSeq" id="WP_149726691.1">
    <property type="nucleotide sequence ID" value="NZ_VUJV01000001.1"/>
</dbReference>
<dbReference type="InterPro" id="IPR039298">
    <property type="entry name" value="ACOT13"/>
</dbReference>
<dbReference type="InterPro" id="IPR006683">
    <property type="entry name" value="Thioestr_dom"/>
</dbReference>
<reference evidence="4 5" key="2">
    <citation type="submission" date="2019-09" db="EMBL/GenBank/DDBJ databases">
        <authorList>
            <person name="Jin C."/>
        </authorList>
    </citation>
    <scope>NUCLEOTIDE SEQUENCE [LARGE SCALE GENOMIC DNA]</scope>
    <source>
        <strain evidence="4 5">BN130099</strain>
    </source>
</reference>
<accession>A0A5B1LKI4</accession>
<evidence type="ECO:0000313" key="5">
    <source>
        <dbReference type="Proteomes" id="UP000325003"/>
    </source>
</evidence>
<organism evidence="4 5">
    <name type="scientific">Nocardioides humilatus</name>
    <dbReference type="NCBI Taxonomy" id="2607660"/>
    <lineage>
        <taxon>Bacteria</taxon>
        <taxon>Bacillati</taxon>
        <taxon>Actinomycetota</taxon>
        <taxon>Actinomycetes</taxon>
        <taxon>Propionibacteriales</taxon>
        <taxon>Nocardioidaceae</taxon>
        <taxon>Nocardioides</taxon>
    </lineage>
</organism>
<sequence>MSIDIDLAELATMTGLETMEAIAAGALPPPTIAVLLGMSVVDIAEGRATFELSPDERMLNPLGTVHGGIAATILDSCLGCAVHTTLAPGEGYTTAQLNLHYLRPMFPGMGPVRATGTVIHRGRKQATAEGKLVGPDGKVIAHGTTTCLILEA</sequence>
<dbReference type="InterPro" id="IPR003736">
    <property type="entry name" value="PAAI_dom"/>
</dbReference>
<feature type="domain" description="Thioesterase" evidence="3">
    <location>
        <begin position="63"/>
        <end position="140"/>
    </location>
</feature>
<dbReference type="CDD" id="cd03443">
    <property type="entry name" value="PaaI_thioesterase"/>
    <property type="match status" value="1"/>
</dbReference>
<dbReference type="EMBL" id="VUJV01000001">
    <property type="protein sequence ID" value="KAA1421231.1"/>
    <property type="molecule type" value="Genomic_DNA"/>
</dbReference>
<evidence type="ECO:0000259" key="3">
    <source>
        <dbReference type="Pfam" id="PF03061"/>
    </source>
</evidence>
<protein>
    <submittedName>
        <fullName evidence="4">Hotdog fold thioesterase</fullName>
    </submittedName>
</protein>
<name>A0A5B1LKI4_9ACTN</name>
<keyword evidence="5" id="KW-1185">Reference proteome</keyword>
<comment type="caution">
    <text evidence="4">The sequence shown here is derived from an EMBL/GenBank/DDBJ whole genome shotgun (WGS) entry which is preliminary data.</text>
</comment>
<dbReference type="Proteomes" id="UP000325003">
    <property type="component" value="Unassembled WGS sequence"/>
</dbReference>
<dbReference type="PANTHER" id="PTHR21660">
    <property type="entry name" value="THIOESTERASE SUPERFAMILY MEMBER-RELATED"/>
    <property type="match status" value="1"/>
</dbReference>
<comment type="similarity">
    <text evidence="1">Belongs to the thioesterase PaaI family.</text>
</comment>
<keyword evidence="2" id="KW-0378">Hydrolase</keyword>
<evidence type="ECO:0000256" key="2">
    <source>
        <dbReference type="ARBA" id="ARBA00022801"/>
    </source>
</evidence>
<dbReference type="SUPFAM" id="SSF54637">
    <property type="entry name" value="Thioesterase/thiol ester dehydrase-isomerase"/>
    <property type="match status" value="1"/>
</dbReference>
<dbReference type="Pfam" id="PF03061">
    <property type="entry name" value="4HBT"/>
    <property type="match status" value="1"/>
</dbReference>
<evidence type="ECO:0000256" key="1">
    <source>
        <dbReference type="ARBA" id="ARBA00008324"/>
    </source>
</evidence>
<dbReference type="GO" id="GO:0047617">
    <property type="term" value="F:fatty acyl-CoA hydrolase activity"/>
    <property type="evidence" value="ECO:0007669"/>
    <property type="project" value="InterPro"/>
</dbReference>
<proteinExistence type="inferred from homology"/>
<gene>
    <name evidence="4" type="ORF">F0U44_02665</name>
</gene>
<dbReference type="InterPro" id="IPR029069">
    <property type="entry name" value="HotDog_dom_sf"/>
</dbReference>
<dbReference type="Gene3D" id="3.10.129.10">
    <property type="entry name" value="Hotdog Thioesterase"/>
    <property type="match status" value="1"/>
</dbReference>
<dbReference type="NCBIfam" id="TIGR00369">
    <property type="entry name" value="unchar_dom_1"/>
    <property type="match status" value="1"/>
</dbReference>
<dbReference type="AlphaFoldDB" id="A0A5B1LKI4"/>
<reference evidence="4 5" key="1">
    <citation type="submission" date="2019-09" db="EMBL/GenBank/DDBJ databases">
        <title>Nocardioides panacisoli sp. nov., isolated from the soil of a ginseng field.</title>
        <authorList>
            <person name="Cho C."/>
        </authorList>
    </citation>
    <scope>NUCLEOTIDE SEQUENCE [LARGE SCALE GENOMIC DNA]</scope>
    <source>
        <strain evidence="4 5">BN130099</strain>
    </source>
</reference>
<dbReference type="PANTHER" id="PTHR21660:SF1">
    <property type="entry name" value="ACYL-COENZYME A THIOESTERASE 13"/>
    <property type="match status" value="1"/>
</dbReference>
<evidence type="ECO:0000313" key="4">
    <source>
        <dbReference type="EMBL" id="KAA1421231.1"/>
    </source>
</evidence>